<evidence type="ECO:0000256" key="2">
    <source>
        <dbReference type="SAM" id="MobiDB-lite"/>
    </source>
</evidence>
<protein>
    <recommendedName>
        <fullName evidence="1">SURF1-like protein</fullName>
    </recommendedName>
</protein>
<reference evidence="3 4" key="1">
    <citation type="submission" date="2024-09" db="EMBL/GenBank/DDBJ databases">
        <authorList>
            <person name="Sun Q."/>
            <person name="Mori K."/>
        </authorList>
    </citation>
    <scope>NUCLEOTIDE SEQUENCE [LARGE SCALE GENOMIC DNA]</scope>
    <source>
        <strain evidence="3 4">CICC 10874</strain>
    </source>
</reference>
<dbReference type="Pfam" id="PF02104">
    <property type="entry name" value="SURF1"/>
    <property type="match status" value="1"/>
</dbReference>
<comment type="similarity">
    <text evidence="1">Belongs to the SURF1 family.</text>
</comment>
<keyword evidence="4" id="KW-1185">Reference proteome</keyword>
<evidence type="ECO:0000313" key="4">
    <source>
        <dbReference type="Proteomes" id="UP001589793"/>
    </source>
</evidence>
<dbReference type="Proteomes" id="UP001589793">
    <property type="component" value="Unassembled WGS sequence"/>
</dbReference>
<comment type="subcellular location">
    <subcellularLocation>
        <location evidence="1">Cell membrane</location>
        <topology evidence="1">Multi-pass membrane protein</topology>
    </subcellularLocation>
</comment>
<proteinExistence type="inferred from homology"/>
<dbReference type="EMBL" id="JBHLSV010000021">
    <property type="protein sequence ID" value="MFC0675289.1"/>
    <property type="molecule type" value="Genomic_DNA"/>
</dbReference>
<sequence length="284" mass="29989">MLRVAVRPRFLGLLALMVAATLVCGLLATWQWDRAHRAITSRSSPTDVAVPLEEALPLGGAVTNEVSGDPVLAGGTFAIQEQVLVPDRRIDGTTAVIVVTALHVEQEGGGEARLPVARGWIPQADVTGPDGSLDPALVPAAPSGHVEIRGLLEASEAATGGIEDGIVHEIATPLLVNAWGEPMYAGYLAQTSAAEGLSPMPSAQSSFQAGLDWQNLGYAAQWVLFGAFFLYLWWRSVRTAYLDERADELTRLSARLDAAAAGSSENPIDQKDVTGVDPDSATTR</sequence>
<dbReference type="PROSITE" id="PS50895">
    <property type="entry name" value="SURF1"/>
    <property type="match status" value="1"/>
</dbReference>
<comment type="caution">
    <text evidence="3">The sequence shown here is derived from an EMBL/GenBank/DDBJ whole genome shotgun (WGS) entry which is preliminary data.</text>
</comment>
<organism evidence="3 4">
    <name type="scientific">Brachybacterium hainanense</name>
    <dbReference type="NCBI Taxonomy" id="1541174"/>
    <lineage>
        <taxon>Bacteria</taxon>
        <taxon>Bacillati</taxon>
        <taxon>Actinomycetota</taxon>
        <taxon>Actinomycetes</taxon>
        <taxon>Micrococcales</taxon>
        <taxon>Dermabacteraceae</taxon>
        <taxon>Brachybacterium</taxon>
    </lineage>
</organism>
<dbReference type="RefSeq" id="WP_376982191.1">
    <property type="nucleotide sequence ID" value="NZ_JBHLSV010000021.1"/>
</dbReference>
<accession>A0ABV6RE73</accession>
<name>A0ABV6RE73_9MICO</name>
<dbReference type="InterPro" id="IPR002994">
    <property type="entry name" value="Surf1/Shy1"/>
</dbReference>
<dbReference type="CDD" id="cd06662">
    <property type="entry name" value="SURF1"/>
    <property type="match status" value="1"/>
</dbReference>
<keyword evidence="1" id="KW-0472">Membrane</keyword>
<evidence type="ECO:0000256" key="1">
    <source>
        <dbReference type="RuleBase" id="RU363076"/>
    </source>
</evidence>
<evidence type="ECO:0000313" key="3">
    <source>
        <dbReference type="EMBL" id="MFC0675289.1"/>
    </source>
</evidence>
<feature type="region of interest" description="Disordered" evidence="2">
    <location>
        <begin position="259"/>
        <end position="284"/>
    </location>
</feature>
<gene>
    <name evidence="3" type="ORF">ACFFF6_15095</name>
</gene>
<keyword evidence="1" id="KW-1003">Cell membrane</keyword>